<name>A0AAE1ASN0_9GAST</name>
<reference evidence="1" key="1">
    <citation type="journal article" date="2023" name="G3 (Bethesda)">
        <title>A reference genome for the long-term kleptoplast-retaining sea slug Elysia crispata morphotype clarki.</title>
        <authorList>
            <person name="Eastman K.E."/>
            <person name="Pendleton A.L."/>
            <person name="Shaikh M.A."/>
            <person name="Suttiyut T."/>
            <person name="Ogas R."/>
            <person name="Tomko P."/>
            <person name="Gavelis G."/>
            <person name="Widhalm J.R."/>
            <person name="Wisecaver J.H."/>
        </authorList>
    </citation>
    <scope>NUCLEOTIDE SEQUENCE</scope>
    <source>
        <strain evidence="1">ECLA1</strain>
    </source>
</reference>
<proteinExistence type="predicted"/>
<accession>A0AAE1ASN0</accession>
<dbReference type="Proteomes" id="UP001283361">
    <property type="component" value="Unassembled WGS sequence"/>
</dbReference>
<evidence type="ECO:0000313" key="1">
    <source>
        <dbReference type="EMBL" id="KAK3793284.1"/>
    </source>
</evidence>
<dbReference type="EMBL" id="JAWDGP010001262">
    <property type="protein sequence ID" value="KAK3793284.1"/>
    <property type="molecule type" value="Genomic_DNA"/>
</dbReference>
<keyword evidence="2" id="KW-1185">Reference proteome</keyword>
<evidence type="ECO:0000313" key="2">
    <source>
        <dbReference type="Proteomes" id="UP001283361"/>
    </source>
</evidence>
<sequence>MAPAGRTVHVQYAFKHKLWLDLTSCRFDTAWSVRASGEGCLQFSIALLSELQRTWSSEQVSRWWRWLESERKDRTCT</sequence>
<comment type="caution">
    <text evidence="1">The sequence shown here is derived from an EMBL/GenBank/DDBJ whole genome shotgun (WGS) entry which is preliminary data.</text>
</comment>
<protein>
    <submittedName>
        <fullName evidence="1">Uncharacterized protein</fullName>
    </submittedName>
</protein>
<gene>
    <name evidence="1" type="ORF">RRG08_042227</name>
</gene>
<dbReference type="AlphaFoldDB" id="A0AAE1ASN0"/>
<organism evidence="1 2">
    <name type="scientific">Elysia crispata</name>
    <name type="common">lettuce slug</name>
    <dbReference type="NCBI Taxonomy" id="231223"/>
    <lineage>
        <taxon>Eukaryota</taxon>
        <taxon>Metazoa</taxon>
        <taxon>Spiralia</taxon>
        <taxon>Lophotrochozoa</taxon>
        <taxon>Mollusca</taxon>
        <taxon>Gastropoda</taxon>
        <taxon>Heterobranchia</taxon>
        <taxon>Euthyneura</taxon>
        <taxon>Panpulmonata</taxon>
        <taxon>Sacoglossa</taxon>
        <taxon>Placobranchoidea</taxon>
        <taxon>Plakobranchidae</taxon>
        <taxon>Elysia</taxon>
    </lineage>
</organism>